<accession>A0ABY1QIG9</accession>
<sequence length="82" mass="8690">MQSLEEVKQIVIDTLGLRERGAALGADSPLLGALPELDSMAVINLITALEEHYGFSIADDEISADVFETLGSLSAFVGRKLG</sequence>
<dbReference type="Proteomes" id="UP001158049">
    <property type="component" value="Unassembled WGS sequence"/>
</dbReference>
<dbReference type="SUPFAM" id="SSF47336">
    <property type="entry name" value="ACP-like"/>
    <property type="match status" value="1"/>
</dbReference>
<dbReference type="RefSeq" id="WP_283443643.1">
    <property type="nucleotide sequence ID" value="NZ_FXUL01000015.1"/>
</dbReference>
<gene>
    <name evidence="2" type="ORF">SAMN06295970_11515</name>
</gene>
<evidence type="ECO:0000313" key="2">
    <source>
        <dbReference type="EMBL" id="SMP69409.1"/>
    </source>
</evidence>
<feature type="domain" description="Carrier" evidence="1">
    <location>
        <begin position="1"/>
        <end position="81"/>
    </location>
</feature>
<protein>
    <submittedName>
        <fullName evidence="2">Acyl carrier protein</fullName>
    </submittedName>
</protein>
<dbReference type="Gene3D" id="1.10.1200.10">
    <property type="entry name" value="ACP-like"/>
    <property type="match status" value="1"/>
</dbReference>
<name>A0ABY1QIG9_9BURK</name>
<proteinExistence type="predicted"/>
<organism evidence="2 3">
    <name type="scientific">Noviherbaspirillum suwonense</name>
    <dbReference type="NCBI Taxonomy" id="1224511"/>
    <lineage>
        <taxon>Bacteria</taxon>
        <taxon>Pseudomonadati</taxon>
        <taxon>Pseudomonadota</taxon>
        <taxon>Betaproteobacteria</taxon>
        <taxon>Burkholderiales</taxon>
        <taxon>Oxalobacteraceae</taxon>
        <taxon>Noviherbaspirillum</taxon>
    </lineage>
</organism>
<dbReference type="InterPro" id="IPR009081">
    <property type="entry name" value="PP-bd_ACP"/>
</dbReference>
<reference evidence="2 3" key="1">
    <citation type="submission" date="2017-05" db="EMBL/GenBank/DDBJ databases">
        <authorList>
            <person name="Varghese N."/>
            <person name="Submissions S."/>
        </authorList>
    </citation>
    <scope>NUCLEOTIDE SEQUENCE [LARGE SCALE GENOMIC DNA]</scope>
    <source>
        <strain evidence="2 3">DSM 26001</strain>
    </source>
</reference>
<comment type="caution">
    <text evidence="2">The sequence shown here is derived from an EMBL/GenBank/DDBJ whole genome shotgun (WGS) entry which is preliminary data.</text>
</comment>
<dbReference type="EMBL" id="FXUL01000015">
    <property type="protein sequence ID" value="SMP69409.1"/>
    <property type="molecule type" value="Genomic_DNA"/>
</dbReference>
<dbReference type="InterPro" id="IPR036736">
    <property type="entry name" value="ACP-like_sf"/>
</dbReference>
<keyword evidence="3" id="KW-1185">Reference proteome</keyword>
<evidence type="ECO:0000259" key="1">
    <source>
        <dbReference type="PROSITE" id="PS50075"/>
    </source>
</evidence>
<dbReference type="PROSITE" id="PS50075">
    <property type="entry name" value="CARRIER"/>
    <property type="match status" value="1"/>
</dbReference>
<evidence type="ECO:0000313" key="3">
    <source>
        <dbReference type="Proteomes" id="UP001158049"/>
    </source>
</evidence>
<dbReference type="Pfam" id="PF00550">
    <property type="entry name" value="PP-binding"/>
    <property type="match status" value="1"/>
</dbReference>